<dbReference type="InterPro" id="IPR012332">
    <property type="entry name" value="Autotransporter_pectin_lyase_C"/>
</dbReference>
<dbReference type="Pfam" id="PF03797">
    <property type="entry name" value="Autotransporter"/>
    <property type="match status" value="1"/>
</dbReference>
<organism evidence="2 3">
    <name type="scientific">Legionella lytica</name>
    <dbReference type="NCBI Taxonomy" id="96232"/>
    <lineage>
        <taxon>Bacteria</taxon>
        <taxon>Pseudomonadati</taxon>
        <taxon>Pseudomonadota</taxon>
        <taxon>Gammaproteobacteria</taxon>
        <taxon>Legionellales</taxon>
        <taxon>Legionellaceae</taxon>
        <taxon>Legionella</taxon>
    </lineage>
</organism>
<dbReference type="InterPro" id="IPR005546">
    <property type="entry name" value="Autotransporte_beta"/>
</dbReference>
<dbReference type="EMBL" id="JBGORX010000002">
    <property type="protein sequence ID" value="MFJ1268535.1"/>
    <property type="molecule type" value="Genomic_DNA"/>
</dbReference>
<dbReference type="PROSITE" id="PS51208">
    <property type="entry name" value="AUTOTRANSPORTER"/>
    <property type="match status" value="1"/>
</dbReference>
<protein>
    <submittedName>
        <fullName evidence="2">Autotransporter outer membrane beta-barrel domain-containing protein</fullName>
    </submittedName>
</protein>
<proteinExistence type="predicted"/>
<name>A0ABW8D754_9GAMM</name>
<dbReference type="SUPFAM" id="SSF51126">
    <property type="entry name" value="Pectin lyase-like"/>
    <property type="match status" value="1"/>
</dbReference>
<accession>A0ABW8D754</accession>
<dbReference type="Gene3D" id="2.160.20.20">
    <property type="match status" value="1"/>
</dbReference>
<dbReference type="InterPro" id="IPR043990">
    <property type="entry name" value="AC_1"/>
</dbReference>
<dbReference type="NCBIfam" id="TIGR01414">
    <property type="entry name" value="autotrans_barl"/>
    <property type="match status" value="1"/>
</dbReference>
<dbReference type="InterPro" id="IPR006315">
    <property type="entry name" value="OM_autotransptr_brl_dom"/>
</dbReference>
<dbReference type="RefSeq" id="WP_400187381.1">
    <property type="nucleotide sequence ID" value="NZ_JBGORX010000002.1"/>
</dbReference>
<dbReference type="InterPro" id="IPR011050">
    <property type="entry name" value="Pectin_lyase_fold/virulence"/>
</dbReference>
<evidence type="ECO:0000313" key="3">
    <source>
        <dbReference type="Proteomes" id="UP001615550"/>
    </source>
</evidence>
<evidence type="ECO:0000313" key="2">
    <source>
        <dbReference type="EMBL" id="MFJ1268535.1"/>
    </source>
</evidence>
<gene>
    <name evidence="2" type="ORF">ACD661_08215</name>
</gene>
<dbReference type="InterPro" id="IPR036709">
    <property type="entry name" value="Autotransporte_beta_dom_sf"/>
</dbReference>
<feature type="domain" description="Autotransporter" evidence="1">
    <location>
        <begin position="756"/>
        <end position="1039"/>
    </location>
</feature>
<evidence type="ECO:0000259" key="1">
    <source>
        <dbReference type="PROSITE" id="PS51208"/>
    </source>
</evidence>
<dbReference type="SUPFAM" id="SSF103515">
    <property type="entry name" value="Autotransporter"/>
    <property type="match status" value="1"/>
</dbReference>
<keyword evidence="3" id="KW-1185">Reference proteome</keyword>
<comment type="caution">
    <text evidence="2">The sequence shown here is derived from an EMBL/GenBank/DDBJ whole genome shotgun (WGS) entry which is preliminary data.</text>
</comment>
<sequence length="1039" mass="109301">MHGFAMSSRIGTSFFIKVGLSIPILALTCLPTYVIAANVGPGPISPVVQSSGGTTTVVGNTSITTSSNAVSVTNGTVELGGPNIQIQTSGTAFGFNIDASSNLAYLTSLAGSAISIVTTGSTYSYGLWATNPNHRATSTMVRLSNASIRTFGNGSSGVILANFATGILSNLQIETSGGVDPGNNGAGAYGINTQLGAQGSFDNVSILTHGVGGSGVLNSNVSTFVGNNISMNVQAYGMNTQTGATSTLNNSTIITAGPSNGIGIRVSNINFSSTGLYSTFVGDNLNVETFGTGSSGVVTRADSHANISNLSVLTHGENAAGLYALEEGSLLNVSMASISTEGLNANGAIARIGAMLSVNNAKITTQGEGASGAYVEAASEDPFSTVAQFHNSTITTNGLAAHGLEMLNGGTINTIDTDTHAHGAAALGLIINSAAGYLNNVTINGGSLTSDQAAGIGIIGGEANINLNGTTVTGNTHWLIVGDTGGLVGISPVGAPLDNEEGEGITNGLGLVAHKAPTTSFAATQHTLFADPTIANITVNNSILNGAALTMEGDTSTVLLENSSFWNMTGSSNLTNLTNANSIIQFSFPFTGYKTLTVTDYVGQNGTIVFNTFLQEDNSPSDQLVIVNGGSATGSTGLIVRNTGGRGAVTTENGILVVDAVDGSTAVDAFYLEQPAEAGPYMYSLYRGSVDDTGLENWYLRSKKRDDPIPDYRPEVSLYSSIYSNLINYNRTLLGTFHQRVGAEEQVHNPRAQNKNTAYMNGGWLRVINRGGNVHDRGILAHGPNFNYQLYAVQAGVDVYHYEQDQGQRDFAGFYLTGGGGYSSVRHYTHTKAGNANFDSYGFGLYWTHIGSNDWYVDGVFQGSYFEPNAYSQYQRLQQINTQSYAVSLEAGYPFHLWNNWSVAPEGQLVYQNLPGTRSFDAASWVRFDSSNSFITRLGTRLVWDKFSTAEKEARGKTTLWLTPSFSYESQGVSRTQFSSEEGWVPFSSSLRGTWFSVDVGATVQINPVVSLYGTVVGETYLNGRGQAYDVMAGLRFNL</sequence>
<dbReference type="Gene3D" id="2.40.128.130">
    <property type="entry name" value="Autotransporter beta-domain"/>
    <property type="match status" value="1"/>
</dbReference>
<dbReference type="Pfam" id="PF18883">
    <property type="entry name" value="AC_1"/>
    <property type="match status" value="1"/>
</dbReference>
<dbReference type="Proteomes" id="UP001615550">
    <property type="component" value="Unassembled WGS sequence"/>
</dbReference>
<dbReference type="SMART" id="SM00869">
    <property type="entry name" value="Autotransporter"/>
    <property type="match status" value="1"/>
</dbReference>
<reference evidence="2 3" key="1">
    <citation type="submission" date="2024-08" db="EMBL/GenBank/DDBJ databases">
        <title>Draft Genome Sequence of Legionella lytica strain DSB2004, Isolated From a Fire Sprinkler System.</title>
        <authorList>
            <person name="Everhart A.D."/>
            <person name="Kidane D.T."/>
            <person name="Farone A.L."/>
            <person name="Farone M.B."/>
        </authorList>
    </citation>
    <scope>NUCLEOTIDE SEQUENCE [LARGE SCALE GENOMIC DNA]</scope>
    <source>
        <strain evidence="2 3">DSB2004</strain>
    </source>
</reference>
<dbReference type="CDD" id="cd01344">
    <property type="entry name" value="PL2_Passenger_AT"/>
    <property type="match status" value="1"/>
</dbReference>